<feature type="non-terminal residue" evidence="2">
    <location>
        <position position="58"/>
    </location>
</feature>
<keyword evidence="3" id="KW-1185">Reference proteome</keyword>
<dbReference type="Proteomes" id="UP001195483">
    <property type="component" value="Unassembled WGS sequence"/>
</dbReference>
<evidence type="ECO:0000256" key="1">
    <source>
        <dbReference type="SAM" id="MobiDB-lite"/>
    </source>
</evidence>
<organism evidence="2 3">
    <name type="scientific">Potamilus streckersoni</name>
    <dbReference type="NCBI Taxonomy" id="2493646"/>
    <lineage>
        <taxon>Eukaryota</taxon>
        <taxon>Metazoa</taxon>
        <taxon>Spiralia</taxon>
        <taxon>Lophotrochozoa</taxon>
        <taxon>Mollusca</taxon>
        <taxon>Bivalvia</taxon>
        <taxon>Autobranchia</taxon>
        <taxon>Heteroconchia</taxon>
        <taxon>Palaeoheterodonta</taxon>
        <taxon>Unionida</taxon>
        <taxon>Unionoidea</taxon>
        <taxon>Unionidae</taxon>
        <taxon>Ambleminae</taxon>
        <taxon>Lampsilini</taxon>
        <taxon>Potamilus</taxon>
    </lineage>
</organism>
<name>A0AAE0RQZ2_9BIVA</name>
<sequence>MEEDNQQARPSLRKHNTHITPAMIYTWLTDFEDQSRGPKGKQPMKGGNKSKSTPISSN</sequence>
<dbReference type="AlphaFoldDB" id="A0AAE0RQZ2"/>
<feature type="region of interest" description="Disordered" evidence="1">
    <location>
        <begin position="1"/>
        <end position="20"/>
    </location>
</feature>
<reference evidence="2" key="2">
    <citation type="journal article" date="2021" name="Genome Biol. Evol.">
        <title>Developing a high-quality reference genome for a parasitic bivalve with doubly uniparental inheritance (Bivalvia: Unionida).</title>
        <authorList>
            <person name="Smith C.H."/>
        </authorList>
    </citation>
    <scope>NUCLEOTIDE SEQUENCE</scope>
    <source>
        <strain evidence="2">CHS0354</strain>
        <tissue evidence="2">Mantle</tissue>
    </source>
</reference>
<proteinExistence type="predicted"/>
<reference evidence="2" key="1">
    <citation type="journal article" date="2021" name="Genome Biol. Evol.">
        <title>A High-Quality Reference Genome for a Parasitic Bivalve with Doubly Uniparental Inheritance (Bivalvia: Unionida).</title>
        <authorList>
            <person name="Smith C.H."/>
        </authorList>
    </citation>
    <scope>NUCLEOTIDE SEQUENCE</scope>
    <source>
        <strain evidence="2">CHS0354</strain>
    </source>
</reference>
<comment type="caution">
    <text evidence="2">The sequence shown here is derived from an EMBL/GenBank/DDBJ whole genome shotgun (WGS) entry which is preliminary data.</text>
</comment>
<dbReference type="EMBL" id="JAEAOA010001269">
    <property type="protein sequence ID" value="KAK3577944.1"/>
    <property type="molecule type" value="Genomic_DNA"/>
</dbReference>
<evidence type="ECO:0000313" key="3">
    <source>
        <dbReference type="Proteomes" id="UP001195483"/>
    </source>
</evidence>
<accession>A0AAE0RQZ2</accession>
<reference evidence="2" key="3">
    <citation type="submission" date="2023-05" db="EMBL/GenBank/DDBJ databases">
        <authorList>
            <person name="Smith C.H."/>
        </authorList>
    </citation>
    <scope>NUCLEOTIDE SEQUENCE</scope>
    <source>
        <strain evidence="2">CHS0354</strain>
        <tissue evidence="2">Mantle</tissue>
    </source>
</reference>
<gene>
    <name evidence="2" type="ORF">CHS0354_020822</name>
</gene>
<protein>
    <submittedName>
        <fullName evidence="2">Uncharacterized protein</fullName>
    </submittedName>
</protein>
<evidence type="ECO:0000313" key="2">
    <source>
        <dbReference type="EMBL" id="KAK3577944.1"/>
    </source>
</evidence>
<feature type="region of interest" description="Disordered" evidence="1">
    <location>
        <begin position="30"/>
        <end position="58"/>
    </location>
</feature>
<feature type="compositionally biased region" description="Polar residues" evidence="1">
    <location>
        <begin position="49"/>
        <end position="58"/>
    </location>
</feature>